<accession>A0A849SPA9</accession>
<dbReference type="Pfam" id="PF13399">
    <property type="entry name" value="LytR_C"/>
    <property type="match status" value="1"/>
</dbReference>
<gene>
    <name evidence="2" type="ORF">HOP12_15875</name>
</gene>
<sequence length="142" mass="15276">MAKSRLGERLARAGMVTLALVVGALVLSWAFTAFGPRTRAPVSGDHRRVVRVQVLNGSGEGGIGARVASALRQGGFHVTEVRNAERSDYFATMVVARRENVAPAKLVARYLGDLPVIRQARDADDAEVTVVIGSDRSRLHLD</sequence>
<evidence type="ECO:0000259" key="1">
    <source>
        <dbReference type="Pfam" id="PF13399"/>
    </source>
</evidence>
<organism evidence="2 3">
    <name type="scientific">Eiseniibacteriota bacterium</name>
    <dbReference type="NCBI Taxonomy" id="2212470"/>
    <lineage>
        <taxon>Bacteria</taxon>
        <taxon>Candidatus Eiseniibacteriota</taxon>
    </lineage>
</organism>
<proteinExistence type="predicted"/>
<dbReference type="Proteomes" id="UP000580839">
    <property type="component" value="Unassembled WGS sequence"/>
</dbReference>
<dbReference type="Gene3D" id="3.30.70.2390">
    <property type="match status" value="1"/>
</dbReference>
<name>A0A849SPA9_UNCEI</name>
<protein>
    <submittedName>
        <fullName evidence="2">LytR C-terminal domain-containing protein</fullName>
    </submittedName>
</protein>
<comment type="caution">
    <text evidence="2">The sequence shown here is derived from an EMBL/GenBank/DDBJ whole genome shotgun (WGS) entry which is preliminary data.</text>
</comment>
<reference evidence="2 3" key="1">
    <citation type="submission" date="2020-04" db="EMBL/GenBank/DDBJ databases">
        <title>Metagenomic profiling of ammonia- and methane-oxidizing microorganisms in a Dutch drinking water treatment plant.</title>
        <authorList>
            <person name="Poghosyan L."/>
            <person name="Leucker S."/>
        </authorList>
    </citation>
    <scope>NUCLEOTIDE SEQUENCE [LARGE SCALE GENOMIC DNA]</scope>
    <source>
        <strain evidence="2">S-RSF-IL-03</strain>
    </source>
</reference>
<dbReference type="AlphaFoldDB" id="A0A849SPA9"/>
<dbReference type="InterPro" id="IPR027381">
    <property type="entry name" value="LytR/CpsA/Psr_C"/>
</dbReference>
<dbReference type="EMBL" id="JABFRW010000207">
    <property type="protein sequence ID" value="NOT35623.1"/>
    <property type="molecule type" value="Genomic_DNA"/>
</dbReference>
<feature type="domain" description="LytR/CpsA/Psr regulator C-terminal" evidence="1">
    <location>
        <begin position="50"/>
        <end position="135"/>
    </location>
</feature>
<evidence type="ECO:0000313" key="2">
    <source>
        <dbReference type="EMBL" id="NOT35623.1"/>
    </source>
</evidence>
<evidence type="ECO:0000313" key="3">
    <source>
        <dbReference type="Proteomes" id="UP000580839"/>
    </source>
</evidence>